<dbReference type="InterPro" id="IPR007219">
    <property type="entry name" value="XnlR_reg_dom"/>
</dbReference>
<evidence type="ECO:0000313" key="6">
    <source>
        <dbReference type="Proteomes" id="UP000799772"/>
    </source>
</evidence>
<dbReference type="EMBL" id="ML978122">
    <property type="protein sequence ID" value="KAF2103445.1"/>
    <property type="molecule type" value="Genomic_DNA"/>
</dbReference>
<dbReference type="CDD" id="cd12148">
    <property type="entry name" value="fungal_TF_MHR"/>
    <property type="match status" value="1"/>
</dbReference>
<dbReference type="PANTHER" id="PTHR47840">
    <property type="entry name" value="ZN(II)2CYS6 TRANSCRIPTION FACTOR (EUROFUNG)-RELATED"/>
    <property type="match status" value="1"/>
</dbReference>
<dbReference type="GO" id="GO:0003677">
    <property type="term" value="F:DNA binding"/>
    <property type="evidence" value="ECO:0007669"/>
    <property type="project" value="InterPro"/>
</dbReference>
<name>A0A9P4IKY3_9PEZI</name>
<accession>A0A9P4IKY3</accession>
<organism evidence="5 6">
    <name type="scientific">Rhizodiscina lignyota</name>
    <dbReference type="NCBI Taxonomy" id="1504668"/>
    <lineage>
        <taxon>Eukaryota</taxon>
        <taxon>Fungi</taxon>
        <taxon>Dikarya</taxon>
        <taxon>Ascomycota</taxon>
        <taxon>Pezizomycotina</taxon>
        <taxon>Dothideomycetes</taxon>
        <taxon>Pleosporomycetidae</taxon>
        <taxon>Aulographales</taxon>
        <taxon>Rhizodiscinaceae</taxon>
        <taxon>Rhizodiscina</taxon>
    </lineage>
</organism>
<proteinExistence type="predicted"/>
<evidence type="ECO:0000256" key="3">
    <source>
        <dbReference type="ARBA" id="ARBA00023242"/>
    </source>
</evidence>
<keyword evidence="3" id="KW-0539">Nucleus</keyword>
<evidence type="ECO:0000313" key="5">
    <source>
        <dbReference type="EMBL" id="KAF2103445.1"/>
    </source>
</evidence>
<keyword evidence="6" id="KW-1185">Reference proteome</keyword>
<comment type="caution">
    <text evidence="5">The sequence shown here is derived from an EMBL/GenBank/DDBJ whole genome shotgun (WGS) entry which is preliminary data.</text>
</comment>
<gene>
    <name evidence="5" type="ORF">NA57DRAFT_32325</name>
</gene>
<dbReference type="Proteomes" id="UP000799772">
    <property type="component" value="Unassembled WGS sequence"/>
</dbReference>
<dbReference type="PANTHER" id="PTHR47840:SF1">
    <property type="entry name" value="ZN(II)2CYS6 TRANSCRIPTION FACTOR (EUROFUNG)"/>
    <property type="match status" value="1"/>
</dbReference>
<evidence type="ECO:0000256" key="2">
    <source>
        <dbReference type="ARBA" id="ARBA00023163"/>
    </source>
</evidence>
<evidence type="ECO:0000259" key="4">
    <source>
        <dbReference type="SMART" id="SM00906"/>
    </source>
</evidence>
<keyword evidence="2" id="KW-0804">Transcription</keyword>
<sequence>MTSHSPARSKSTPISVADPFAHSEVSRALIDSLPAKADLDILLGKVSKVSLFCYQSNYKSRIATGGELPREAISISSLTYPESHPVLLARQMLLFAAALQYLSPNEVIPGVSKHHHTIMEELAESAIKLVTTNHLLLGTLESLENIILEAFYHIDSGNIRRAWMTLRHGVMVAQLLGLHRPGHYRFKIINDQNNLDPQVMWACVVSMERFLSLLLDLPTSTSGISFVTPEATSASVQDNSLPALTMDVTAKILERNQLQDPHQALDMTREIDRELVKLTDRMPSTFWRPPTFAGMQADSVDAFWELRRTWDQMCYYTLVNQLHLPFMLSTGHGQQLVVSRMACVNASRQVLTRMVIIRTFNPITACCRKGDFMALIAGMTLMLAYIISRCNPEMNNLLIHQRLGDRAIVEQALECMKAMSELRKDVLAAKCAAMLKDLLAIEAAIARGEDVYARGVQILESGLEMDHNVLIVKVPYIGAVRVARDGISTITLAELQQNRDMYEGADVGGIGSIQVNNSKPPNNYDSTAISNAVSTHGIDGFQPMPRDVAVQHADMYPDIAADLDDWVFQGFDTAFFETLIRGSEQQSRDAGAEGWDFTTFT</sequence>
<dbReference type="OrthoDB" id="5392779at2759"/>
<evidence type="ECO:0000256" key="1">
    <source>
        <dbReference type="ARBA" id="ARBA00023015"/>
    </source>
</evidence>
<protein>
    <recommendedName>
        <fullName evidence="4">Xylanolytic transcriptional activator regulatory domain-containing protein</fullName>
    </recommendedName>
</protein>
<reference evidence="5" key="1">
    <citation type="journal article" date="2020" name="Stud. Mycol.">
        <title>101 Dothideomycetes genomes: a test case for predicting lifestyles and emergence of pathogens.</title>
        <authorList>
            <person name="Haridas S."/>
            <person name="Albert R."/>
            <person name="Binder M."/>
            <person name="Bloem J."/>
            <person name="Labutti K."/>
            <person name="Salamov A."/>
            <person name="Andreopoulos B."/>
            <person name="Baker S."/>
            <person name="Barry K."/>
            <person name="Bills G."/>
            <person name="Bluhm B."/>
            <person name="Cannon C."/>
            <person name="Castanera R."/>
            <person name="Culley D."/>
            <person name="Daum C."/>
            <person name="Ezra D."/>
            <person name="Gonzalez J."/>
            <person name="Henrissat B."/>
            <person name="Kuo A."/>
            <person name="Liang C."/>
            <person name="Lipzen A."/>
            <person name="Lutzoni F."/>
            <person name="Magnuson J."/>
            <person name="Mondo S."/>
            <person name="Nolan M."/>
            <person name="Ohm R."/>
            <person name="Pangilinan J."/>
            <person name="Park H.-J."/>
            <person name="Ramirez L."/>
            <person name="Alfaro M."/>
            <person name="Sun H."/>
            <person name="Tritt A."/>
            <person name="Yoshinaga Y."/>
            <person name="Zwiers L.-H."/>
            <person name="Turgeon B."/>
            <person name="Goodwin S."/>
            <person name="Spatafora J."/>
            <person name="Crous P."/>
            <person name="Grigoriev I."/>
        </authorList>
    </citation>
    <scope>NUCLEOTIDE SEQUENCE</scope>
    <source>
        <strain evidence="5">CBS 133067</strain>
    </source>
</reference>
<dbReference type="SMART" id="SM00906">
    <property type="entry name" value="Fungal_trans"/>
    <property type="match status" value="1"/>
</dbReference>
<feature type="domain" description="Xylanolytic transcriptional activator regulatory" evidence="4">
    <location>
        <begin position="162"/>
        <end position="235"/>
    </location>
</feature>
<dbReference type="GO" id="GO:0006351">
    <property type="term" value="P:DNA-templated transcription"/>
    <property type="evidence" value="ECO:0007669"/>
    <property type="project" value="InterPro"/>
</dbReference>
<dbReference type="GO" id="GO:0008270">
    <property type="term" value="F:zinc ion binding"/>
    <property type="evidence" value="ECO:0007669"/>
    <property type="project" value="InterPro"/>
</dbReference>
<dbReference type="AlphaFoldDB" id="A0A9P4IKY3"/>
<keyword evidence="1" id="KW-0805">Transcription regulation</keyword>